<reference evidence="2 3" key="1">
    <citation type="journal article" date="2015" name="Stand. Genomic Sci.">
        <title>Genomic Encyclopedia of Bacterial and Archaeal Type Strains, Phase III: the genomes of soil and plant-associated and newly described type strains.</title>
        <authorList>
            <person name="Whitman W.B."/>
            <person name="Woyke T."/>
            <person name="Klenk H.P."/>
            <person name="Zhou Y."/>
            <person name="Lilburn T.G."/>
            <person name="Beck B.J."/>
            <person name="De Vos P."/>
            <person name="Vandamme P."/>
            <person name="Eisen J.A."/>
            <person name="Garrity G."/>
            <person name="Hugenholtz P."/>
            <person name="Kyrpides N.C."/>
        </authorList>
    </citation>
    <scope>NUCLEOTIDE SEQUENCE [LARGE SCALE GENOMIC DNA]</scope>
    <source>
        <strain evidence="2 3">VKM Ac-2538</strain>
    </source>
</reference>
<evidence type="ECO:0000313" key="3">
    <source>
        <dbReference type="Proteomes" id="UP000295818"/>
    </source>
</evidence>
<feature type="compositionally biased region" description="Basic and acidic residues" evidence="1">
    <location>
        <begin position="1"/>
        <end position="10"/>
    </location>
</feature>
<dbReference type="Proteomes" id="UP000295818">
    <property type="component" value="Unassembled WGS sequence"/>
</dbReference>
<gene>
    <name evidence="2" type="ORF">EV644_1141</name>
</gene>
<feature type="region of interest" description="Disordered" evidence="1">
    <location>
        <begin position="1"/>
        <end position="40"/>
    </location>
</feature>
<comment type="caution">
    <text evidence="2">The sequence shown here is derived from an EMBL/GenBank/DDBJ whole genome shotgun (WGS) entry which is preliminary data.</text>
</comment>
<sequence length="96" mass="9461">MGGVERDQPRRMRARQGGAGSGEVGARQGKASSTSSVGPAVRASRLSWEGVLAAAVPAGEPGGRVCGGASQAVAFAAGLMLAATTCAARRNSLPPL</sequence>
<proteinExistence type="predicted"/>
<keyword evidence="3" id="KW-1185">Reference proteome</keyword>
<protein>
    <submittedName>
        <fullName evidence="2">Uncharacterized protein</fullName>
    </submittedName>
</protein>
<accession>A0ABY2BDR4</accession>
<name>A0ABY2BDR4_9ACTN</name>
<evidence type="ECO:0000256" key="1">
    <source>
        <dbReference type="SAM" id="MobiDB-lite"/>
    </source>
</evidence>
<organism evidence="2 3">
    <name type="scientific">Kribbella orskensis</name>
    <dbReference type="NCBI Taxonomy" id="2512216"/>
    <lineage>
        <taxon>Bacteria</taxon>
        <taxon>Bacillati</taxon>
        <taxon>Actinomycetota</taxon>
        <taxon>Actinomycetes</taxon>
        <taxon>Propionibacteriales</taxon>
        <taxon>Kribbellaceae</taxon>
        <taxon>Kribbella</taxon>
    </lineage>
</organism>
<evidence type="ECO:0000313" key="2">
    <source>
        <dbReference type="EMBL" id="TCO17353.1"/>
    </source>
</evidence>
<dbReference type="EMBL" id="SLWM01000014">
    <property type="protein sequence ID" value="TCO17353.1"/>
    <property type="molecule type" value="Genomic_DNA"/>
</dbReference>